<dbReference type="InterPro" id="IPR016464">
    <property type="entry name" value="NADH_Ub_cplx-1_asu_su-2"/>
</dbReference>
<evidence type="ECO:0000256" key="10">
    <source>
        <dbReference type="SAM" id="Phobius"/>
    </source>
</evidence>
<comment type="subcellular location">
    <subcellularLocation>
        <location evidence="2">Mitochondrion inner membrane</location>
        <topology evidence="2">Peripheral membrane protein</topology>
        <orientation evidence="2">Matrix side</orientation>
    </subcellularLocation>
</comment>
<evidence type="ECO:0000256" key="3">
    <source>
        <dbReference type="ARBA" id="ARBA00008939"/>
    </source>
</evidence>
<evidence type="ECO:0000313" key="13">
    <source>
        <dbReference type="Proteomes" id="UP001151287"/>
    </source>
</evidence>
<keyword evidence="4" id="KW-0813">Transport</keyword>
<dbReference type="InterPro" id="IPR007741">
    <property type="entry name" value="Ribosomal_mL43/mS25/NADH_DH"/>
</dbReference>
<keyword evidence="10" id="KW-0812">Transmembrane</keyword>
<comment type="similarity">
    <text evidence="3">Belongs to the complex I NDUFA2 subunit family.</text>
</comment>
<evidence type="ECO:0000256" key="6">
    <source>
        <dbReference type="ARBA" id="ARBA00022792"/>
    </source>
</evidence>
<comment type="function">
    <text evidence="1">Accessory subunit of the mitochondrial membrane respiratory chain NADH dehydrogenase (Complex I), that is believed not to be involved in catalysis. Complex I functions in the transfer of electrons from NADH to the respiratory chain. The immediate electron acceptor for the enzyme is believed to be ubiquinone.</text>
</comment>
<evidence type="ECO:0000259" key="11">
    <source>
        <dbReference type="SMART" id="SM00916"/>
    </source>
</evidence>
<keyword evidence="9 10" id="KW-0472">Membrane</keyword>
<keyword evidence="5" id="KW-0679">Respiratory chain</keyword>
<name>A0A9Q0CTN9_9POAL</name>
<reference evidence="12" key="1">
    <citation type="journal article" date="2022" name="Cell">
        <title>Repeat-based holocentromeres influence genome architecture and karyotype evolution.</title>
        <authorList>
            <person name="Hofstatter P.G."/>
            <person name="Thangavel G."/>
            <person name="Lux T."/>
            <person name="Neumann P."/>
            <person name="Vondrak T."/>
            <person name="Novak P."/>
            <person name="Zhang M."/>
            <person name="Costa L."/>
            <person name="Castellani M."/>
            <person name="Scott A."/>
            <person name="Toegelov H."/>
            <person name="Fuchs J."/>
            <person name="Mata-Sucre Y."/>
            <person name="Dias Y."/>
            <person name="Vanzela A.L.L."/>
            <person name="Huettel B."/>
            <person name="Almeida C.C.S."/>
            <person name="Simkova H."/>
            <person name="Souza G."/>
            <person name="Pedrosa-Harand A."/>
            <person name="Macas J."/>
            <person name="Mayer K.F.X."/>
            <person name="Houben A."/>
            <person name="Marques A."/>
        </authorList>
    </citation>
    <scope>NUCLEOTIDE SEQUENCE</scope>
    <source>
        <strain evidence="12">RhyBre1mFocal</strain>
    </source>
</reference>
<feature type="transmembrane region" description="Helical" evidence="10">
    <location>
        <begin position="215"/>
        <end position="236"/>
    </location>
</feature>
<comment type="caution">
    <text evidence="12">The sequence shown here is derived from an EMBL/GenBank/DDBJ whole genome shotgun (WGS) entry which is preliminary data.</text>
</comment>
<keyword evidence="8" id="KW-0496">Mitochondrion</keyword>
<evidence type="ECO:0000256" key="5">
    <source>
        <dbReference type="ARBA" id="ARBA00022660"/>
    </source>
</evidence>
<evidence type="ECO:0000256" key="1">
    <source>
        <dbReference type="ARBA" id="ARBA00003195"/>
    </source>
</evidence>
<keyword evidence="13" id="KW-1185">Reference proteome</keyword>
<proteinExistence type="inferred from homology"/>
<evidence type="ECO:0000256" key="8">
    <source>
        <dbReference type="ARBA" id="ARBA00023128"/>
    </source>
</evidence>
<accession>A0A9Q0CTN9</accession>
<dbReference type="AlphaFoldDB" id="A0A9Q0CTN9"/>
<feature type="transmembrane region" description="Helical" evidence="10">
    <location>
        <begin position="173"/>
        <end position="195"/>
    </location>
</feature>
<evidence type="ECO:0000256" key="4">
    <source>
        <dbReference type="ARBA" id="ARBA00022448"/>
    </source>
</evidence>
<feature type="transmembrane region" description="Helical" evidence="10">
    <location>
        <begin position="6"/>
        <end position="28"/>
    </location>
</feature>
<dbReference type="GO" id="GO:0005743">
    <property type="term" value="C:mitochondrial inner membrane"/>
    <property type="evidence" value="ECO:0007669"/>
    <property type="project" value="UniProtKB-SubCell"/>
</dbReference>
<dbReference type="Gene3D" id="3.40.30.10">
    <property type="entry name" value="Glutaredoxin"/>
    <property type="match status" value="1"/>
</dbReference>
<dbReference type="Proteomes" id="UP001151287">
    <property type="component" value="Unassembled WGS sequence"/>
</dbReference>
<keyword evidence="7" id="KW-0249">Electron transport</keyword>
<evidence type="ECO:0000256" key="2">
    <source>
        <dbReference type="ARBA" id="ARBA00004443"/>
    </source>
</evidence>
<dbReference type="SMART" id="SM00916">
    <property type="entry name" value="L51_S25_CI-B8"/>
    <property type="match status" value="1"/>
</dbReference>
<dbReference type="OrthoDB" id="10250268at2759"/>
<dbReference type="Pfam" id="PF05047">
    <property type="entry name" value="L51_S25_CI-B8"/>
    <property type="match status" value="1"/>
</dbReference>
<dbReference type="EMBL" id="JAMQYH010000002">
    <property type="protein sequence ID" value="KAJ1699984.1"/>
    <property type="molecule type" value="Genomic_DNA"/>
</dbReference>
<evidence type="ECO:0000313" key="12">
    <source>
        <dbReference type="EMBL" id="KAJ1699984.1"/>
    </source>
</evidence>
<organism evidence="12 13">
    <name type="scientific">Rhynchospora breviuscula</name>
    <dbReference type="NCBI Taxonomy" id="2022672"/>
    <lineage>
        <taxon>Eukaryota</taxon>
        <taxon>Viridiplantae</taxon>
        <taxon>Streptophyta</taxon>
        <taxon>Embryophyta</taxon>
        <taxon>Tracheophyta</taxon>
        <taxon>Spermatophyta</taxon>
        <taxon>Magnoliopsida</taxon>
        <taxon>Liliopsida</taxon>
        <taxon>Poales</taxon>
        <taxon>Cyperaceae</taxon>
        <taxon>Cyperoideae</taxon>
        <taxon>Rhynchosporeae</taxon>
        <taxon>Rhynchospora</taxon>
    </lineage>
</organism>
<dbReference type="InterPro" id="IPR036249">
    <property type="entry name" value="Thioredoxin-like_sf"/>
</dbReference>
<evidence type="ECO:0000256" key="9">
    <source>
        <dbReference type="ARBA" id="ARBA00023136"/>
    </source>
</evidence>
<gene>
    <name evidence="12" type="ORF">LUZ63_008496</name>
</gene>
<sequence length="238" mass="27614">MMFYIIFFVIYSSTSMFTGLIFISMPVFGLNKVPSKFFQVPTSLRRSEHTKPFRLSLSLSLSQTASMAWRGNLSKSIKELRFLFCQTSPASSHTRDFVLKNYTDLKTKNPKLPILIRECSGVQPQVWARYGTHSIVPIFLHLIQSFASLEEISLRELVVLVGIFHWNFSKMKFISHIFCNTVIWANILLVLWVGSADTYFRWKKTFQNEIQLKRILQSCTWGMILLYHLCIFVGLFGS</sequence>
<keyword evidence="6" id="KW-0999">Mitochondrion inner membrane</keyword>
<feature type="domain" description="Ribosomal protein/NADH dehydrogenase" evidence="11">
    <location>
        <begin position="86"/>
        <end position="156"/>
    </location>
</feature>
<protein>
    <recommendedName>
        <fullName evidence="11">Ribosomal protein/NADH dehydrogenase domain-containing protein</fullName>
    </recommendedName>
</protein>
<dbReference type="PANTHER" id="PTHR12878">
    <property type="entry name" value="NADH-UBIQUINONE OXIDOREDUCTASE B8 SUBUNIT"/>
    <property type="match status" value="1"/>
</dbReference>
<keyword evidence="10" id="KW-1133">Transmembrane helix</keyword>
<dbReference type="PANTHER" id="PTHR12878:SF0">
    <property type="entry name" value="NADH DEHYDROGENASE [UBIQUINONE] 1 ALPHA SUBCOMPLEX SUBUNIT 2"/>
    <property type="match status" value="1"/>
</dbReference>
<dbReference type="SUPFAM" id="SSF52833">
    <property type="entry name" value="Thioredoxin-like"/>
    <property type="match status" value="1"/>
</dbReference>
<evidence type="ECO:0000256" key="7">
    <source>
        <dbReference type="ARBA" id="ARBA00022982"/>
    </source>
</evidence>